<accession>A0AAE0XWI6</accession>
<protein>
    <submittedName>
        <fullName evidence="1">Uncharacterized protein</fullName>
    </submittedName>
</protein>
<dbReference type="AlphaFoldDB" id="A0AAE0XWI6"/>
<name>A0AAE0XWI6_9GAST</name>
<proteinExistence type="predicted"/>
<comment type="caution">
    <text evidence="1">The sequence shown here is derived from an EMBL/GenBank/DDBJ whole genome shotgun (WGS) entry which is preliminary data.</text>
</comment>
<organism evidence="1 2">
    <name type="scientific">Elysia crispata</name>
    <name type="common">lettuce slug</name>
    <dbReference type="NCBI Taxonomy" id="231223"/>
    <lineage>
        <taxon>Eukaryota</taxon>
        <taxon>Metazoa</taxon>
        <taxon>Spiralia</taxon>
        <taxon>Lophotrochozoa</taxon>
        <taxon>Mollusca</taxon>
        <taxon>Gastropoda</taxon>
        <taxon>Heterobranchia</taxon>
        <taxon>Euthyneura</taxon>
        <taxon>Panpulmonata</taxon>
        <taxon>Sacoglossa</taxon>
        <taxon>Placobranchoidea</taxon>
        <taxon>Plakobranchidae</taxon>
        <taxon>Elysia</taxon>
    </lineage>
</organism>
<sequence>MIFIVQALCFLFFEKKRNGCVKDQDGRAFRLRLLSLTEATIHGYLRATLSLSRLFSGGTSSRAKNLLSNARMPSFWSLQLAASGHEYIMDHC</sequence>
<gene>
    <name evidence="1" type="ORF">RRG08_032038</name>
</gene>
<evidence type="ECO:0000313" key="2">
    <source>
        <dbReference type="Proteomes" id="UP001283361"/>
    </source>
</evidence>
<evidence type="ECO:0000313" key="1">
    <source>
        <dbReference type="EMBL" id="KAK3717557.1"/>
    </source>
</evidence>
<keyword evidence="2" id="KW-1185">Reference proteome</keyword>
<reference evidence="1" key="1">
    <citation type="journal article" date="2023" name="G3 (Bethesda)">
        <title>A reference genome for the long-term kleptoplast-retaining sea slug Elysia crispata morphotype clarki.</title>
        <authorList>
            <person name="Eastman K.E."/>
            <person name="Pendleton A.L."/>
            <person name="Shaikh M.A."/>
            <person name="Suttiyut T."/>
            <person name="Ogas R."/>
            <person name="Tomko P."/>
            <person name="Gavelis G."/>
            <person name="Widhalm J.R."/>
            <person name="Wisecaver J.H."/>
        </authorList>
    </citation>
    <scope>NUCLEOTIDE SEQUENCE</scope>
    <source>
        <strain evidence="1">ECLA1</strain>
    </source>
</reference>
<dbReference type="Proteomes" id="UP001283361">
    <property type="component" value="Unassembled WGS sequence"/>
</dbReference>
<dbReference type="EMBL" id="JAWDGP010007454">
    <property type="protein sequence ID" value="KAK3717557.1"/>
    <property type="molecule type" value="Genomic_DNA"/>
</dbReference>